<dbReference type="RefSeq" id="WP_313542731.1">
    <property type="nucleotide sequence ID" value="NZ_CP134880.1"/>
</dbReference>
<dbReference type="KEGG" id="dcp:RN607_11505"/>
<sequence length="197" mass="21529">MAAPTPHQMLCVADATAWRAWLDLHEADSDGVWLVLAKKDVTQPTSLTYAQALDEALCSGWIDGQKRSNDERTFLQRFTPRRARSVWSARNVEHIARLEAGGRLRPAGVVQVEAAKADGRWERAYAGSADAVVPDDLVAALAGAPDAGTRFETLTRAERYSILHPLMTATTPEVRARRLAKAVATLSAPIGETRSER</sequence>
<evidence type="ECO:0000313" key="1">
    <source>
        <dbReference type="EMBL" id="WNM26817.1"/>
    </source>
</evidence>
<proteinExistence type="predicted"/>
<dbReference type="Proteomes" id="UP001303408">
    <property type="component" value="Chromosome"/>
</dbReference>
<reference evidence="1" key="1">
    <citation type="submission" date="2023-09" db="EMBL/GenBank/DDBJ databases">
        <title>Demequina sp. a novel bacteria isolated from Capsicum annuum.</title>
        <authorList>
            <person name="Humaira Z."/>
            <person name="Lee J."/>
            <person name="Cho D."/>
        </authorList>
    </citation>
    <scope>NUCLEOTIDE SEQUENCE</scope>
    <source>
        <strain evidence="1">PMTSA13</strain>
    </source>
</reference>
<accession>A0AA96J905</accession>
<dbReference type="EMBL" id="CP134880">
    <property type="protein sequence ID" value="WNM26817.1"/>
    <property type="molecule type" value="Genomic_DNA"/>
</dbReference>
<dbReference type="AlphaFoldDB" id="A0AA96J905"/>
<name>A0AA96J905_9MICO</name>
<gene>
    <name evidence="1" type="ORF">RN607_11505</name>
</gene>
<dbReference type="Pfam" id="PF13376">
    <property type="entry name" value="OmdA"/>
    <property type="match status" value="1"/>
</dbReference>
<organism evidence="1">
    <name type="scientific">Demequina capsici</name>
    <dbReference type="NCBI Taxonomy" id="3075620"/>
    <lineage>
        <taxon>Bacteria</taxon>
        <taxon>Bacillati</taxon>
        <taxon>Actinomycetota</taxon>
        <taxon>Actinomycetes</taxon>
        <taxon>Micrococcales</taxon>
        <taxon>Demequinaceae</taxon>
        <taxon>Demequina</taxon>
    </lineage>
</organism>
<protein>
    <submittedName>
        <fullName evidence="1">YdeI/OmpD-associated family protein</fullName>
    </submittedName>
</protein>